<proteinExistence type="predicted"/>
<organism evidence="4">
    <name type="scientific">Metarhizium acridum (strain CQMa 102)</name>
    <dbReference type="NCBI Taxonomy" id="655827"/>
    <lineage>
        <taxon>Eukaryota</taxon>
        <taxon>Fungi</taxon>
        <taxon>Dikarya</taxon>
        <taxon>Ascomycota</taxon>
        <taxon>Pezizomycotina</taxon>
        <taxon>Sordariomycetes</taxon>
        <taxon>Hypocreomycetidae</taxon>
        <taxon>Hypocreales</taxon>
        <taxon>Clavicipitaceae</taxon>
        <taxon>Metarhizium</taxon>
    </lineage>
</organism>
<dbReference type="KEGG" id="maw:19250122"/>
<feature type="chain" id="PRO_5003235121" description="Fido domain-containing protein" evidence="1">
    <location>
        <begin position="29"/>
        <end position="90"/>
    </location>
</feature>
<dbReference type="OrthoDB" id="4935535at2759"/>
<dbReference type="InterPro" id="IPR003812">
    <property type="entry name" value="Fido"/>
</dbReference>
<evidence type="ECO:0000256" key="1">
    <source>
        <dbReference type="SAM" id="SignalP"/>
    </source>
</evidence>
<feature type="domain" description="Fido" evidence="2">
    <location>
        <begin position="1"/>
        <end position="64"/>
    </location>
</feature>
<dbReference type="GeneID" id="19250122"/>
<keyword evidence="4" id="KW-1185">Reference proteome</keyword>
<evidence type="ECO:0000259" key="2">
    <source>
        <dbReference type="PROSITE" id="PS51459"/>
    </source>
</evidence>
<gene>
    <name evidence="3" type="ORF">MAC_05811</name>
</gene>
<reference evidence="3 4" key="1">
    <citation type="journal article" date="2011" name="PLoS Genet.">
        <title>Genome sequencing and comparative transcriptomics of the model entomopathogenic fungi Metarhizium anisopliae and M. acridum.</title>
        <authorList>
            <person name="Gao Q."/>
            <person name="Jin K."/>
            <person name="Ying S.H."/>
            <person name="Zhang Y."/>
            <person name="Xiao G."/>
            <person name="Shang Y."/>
            <person name="Duan Z."/>
            <person name="Hu X."/>
            <person name="Xie X.Q."/>
            <person name="Zhou G."/>
            <person name="Peng G."/>
            <person name="Luo Z."/>
            <person name="Huang W."/>
            <person name="Wang B."/>
            <person name="Fang W."/>
            <person name="Wang S."/>
            <person name="Zhong Y."/>
            <person name="Ma L.J."/>
            <person name="St Leger R.J."/>
            <person name="Zhao G.P."/>
            <person name="Pei Y."/>
            <person name="Feng M.G."/>
            <person name="Xia Y."/>
            <person name="Wang C."/>
        </authorList>
    </citation>
    <scope>NUCLEOTIDE SEQUENCE [LARGE SCALE GENOMIC DNA]</scope>
    <source>
        <strain evidence="3 4">CQMa 102</strain>
    </source>
</reference>
<dbReference type="HOGENOM" id="CLU_2441317_0_0_1"/>
<dbReference type="Proteomes" id="UP000002499">
    <property type="component" value="Unassembled WGS sequence"/>
</dbReference>
<dbReference type="PROSITE" id="PS51459">
    <property type="entry name" value="FIDO"/>
    <property type="match status" value="1"/>
</dbReference>
<dbReference type="RefSeq" id="XP_007812151.1">
    <property type="nucleotide sequence ID" value="XM_007813960.1"/>
</dbReference>
<keyword evidence="1" id="KW-0732">Signal</keyword>
<dbReference type="Pfam" id="PF02661">
    <property type="entry name" value="Fic"/>
    <property type="match status" value="1"/>
</dbReference>
<evidence type="ECO:0000313" key="3">
    <source>
        <dbReference type="EMBL" id="EFY88205.1"/>
    </source>
</evidence>
<evidence type="ECO:0000313" key="4">
    <source>
        <dbReference type="Proteomes" id="UP000002499"/>
    </source>
</evidence>
<dbReference type="EMBL" id="GL698515">
    <property type="protein sequence ID" value="EFY88205.1"/>
    <property type="molecule type" value="Genomic_DNA"/>
</dbReference>
<protein>
    <recommendedName>
        <fullName evidence="2">Fido domain-containing protein</fullName>
    </recommendedName>
</protein>
<dbReference type="Gene3D" id="1.10.3290.10">
    <property type="entry name" value="Fido-like domain"/>
    <property type="match status" value="1"/>
</dbReference>
<accession>E9E7G3</accession>
<sequence length="90" mass="9765">MIHPFGDGNGRMSRIILNALLLKYAGHAAPFGGEGNDKDNYLAIVRRGGVVFHREDMEVDFSEQTSHFEFAVCVDKVQVLAGADVGLGES</sequence>
<dbReference type="SUPFAM" id="SSF140931">
    <property type="entry name" value="Fic-like"/>
    <property type="match status" value="1"/>
</dbReference>
<dbReference type="AlphaFoldDB" id="E9E7G3"/>
<feature type="signal peptide" evidence="1">
    <location>
        <begin position="1"/>
        <end position="28"/>
    </location>
</feature>
<name>E9E7G3_METAQ</name>
<dbReference type="STRING" id="655827.E9E7G3"/>
<dbReference type="InParanoid" id="E9E7G3"/>
<dbReference type="InterPro" id="IPR036597">
    <property type="entry name" value="Fido-like_dom_sf"/>
</dbReference>